<dbReference type="InterPro" id="IPR035994">
    <property type="entry name" value="Nucleoside_phosphorylase_sf"/>
</dbReference>
<comment type="caution">
    <text evidence="1">The sequence shown here is derived from an EMBL/GenBank/DDBJ whole genome shotgun (WGS) entry which is preliminary data.</text>
</comment>
<keyword evidence="2" id="KW-1185">Reference proteome</keyword>
<dbReference type="AlphaFoldDB" id="A0A835T4U4"/>
<gene>
    <name evidence="1" type="ORF">HYH02_010745</name>
</gene>
<name>A0A835T4U4_9CHLO</name>
<sequence>MIAPVLLPKWLGPPRDQPVYGGAWGLGAGGGGGSSSSNGNGNSGGAWGKGGGWGPWPYVPSQAEVCEAYLGAPGLDLAKGGGISLVLTADPGDFSGTPEAHHIIANLKHKVVKPRSSSVCGGLYFGELMGQAALVVTTGIGPTAAGLCTQELLTACGSAVTELIYFGTSGWSPQLGGVLNPPDCGGANPSRKITRVGDVCISPVSVNWVCKKSTWTLQAQGFPNQCFRPAEVAGPNATALYGECLFATDNLDANLALADSLMAAARSARGRAALPHRNNLVTGQEQKYWGLMAEGTGETYPAVSGEDMPVVWDYTQCAEVDGQFFFTGAPWEIKARDYAAQAISTALGFAKPGSGARDSVDATEVIAVSAMEGVGVAEALEKYHRLDSTPRRIPYTNVRTLSNWIHHPVGRKPGSSGASAEWDIFQEVPEDYVNGYAYAIATGSVTILSLFQQRCLAGLELGSIAAADPEQAQLLAAALGRHGLGGLALWAQQGGSGAAAAAAAAGGGAASGKAPGEGAGVSVAAALGGRRGGAAGVGAGSGAAWAEELAKKAKLCTFTVDYS</sequence>
<dbReference type="GO" id="GO:0003824">
    <property type="term" value="F:catalytic activity"/>
    <property type="evidence" value="ECO:0007669"/>
    <property type="project" value="InterPro"/>
</dbReference>
<accession>A0A835T4U4</accession>
<organism evidence="1 2">
    <name type="scientific">Chlamydomonas schloesseri</name>
    <dbReference type="NCBI Taxonomy" id="2026947"/>
    <lineage>
        <taxon>Eukaryota</taxon>
        <taxon>Viridiplantae</taxon>
        <taxon>Chlorophyta</taxon>
        <taxon>core chlorophytes</taxon>
        <taxon>Chlorophyceae</taxon>
        <taxon>CS clade</taxon>
        <taxon>Chlamydomonadales</taxon>
        <taxon>Chlamydomonadaceae</taxon>
        <taxon>Chlamydomonas</taxon>
    </lineage>
</organism>
<reference evidence="1" key="1">
    <citation type="journal article" date="2020" name="bioRxiv">
        <title>Comparative genomics of Chlamydomonas.</title>
        <authorList>
            <person name="Craig R.J."/>
            <person name="Hasan A.R."/>
            <person name="Ness R.W."/>
            <person name="Keightley P.D."/>
        </authorList>
    </citation>
    <scope>NUCLEOTIDE SEQUENCE</scope>
    <source>
        <strain evidence="1">CCAP 11/173</strain>
    </source>
</reference>
<proteinExistence type="predicted"/>
<dbReference type="SUPFAM" id="SSF53167">
    <property type="entry name" value="Purine and uridine phosphorylases"/>
    <property type="match status" value="1"/>
</dbReference>
<dbReference type="GO" id="GO:0009116">
    <property type="term" value="P:nucleoside metabolic process"/>
    <property type="evidence" value="ECO:0007669"/>
    <property type="project" value="InterPro"/>
</dbReference>
<dbReference type="OrthoDB" id="544230at2759"/>
<evidence type="ECO:0008006" key="3">
    <source>
        <dbReference type="Google" id="ProtNLM"/>
    </source>
</evidence>
<evidence type="ECO:0000313" key="2">
    <source>
        <dbReference type="Proteomes" id="UP000613740"/>
    </source>
</evidence>
<dbReference type="Proteomes" id="UP000613740">
    <property type="component" value="Unassembled WGS sequence"/>
</dbReference>
<dbReference type="Gene3D" id="3.40.50.1580">
    <property type="entry name" value="Nucleoside phosphorylase domain"/>
    <property type="match status" value="1"/>
</dbReference>
<evidence type="ECO:0000313" key="1">
    <source>
        <dbReference type="EMBL" id="KAG2438952.1"/>
    </source>
</evidence>
<dbReference type="EMBL" id="JAEHOD010000042">
    <property type="protein sequence ID" value="KAG2438952.1"/>
    <property type="molecule type" value="Genomic_DNA"/>
</dbReference>
<protein>
    <recommendedName>
        <fullName evidence="3">Nucleoside phosphorylase domain-containing protein</fullName>
    </recommendedName>
</protein>